<keyword evidence="1" id="KW-0001">2Fe-2S</keyword>
<dbReference type="Gene3D" id="3.50.50.60">
    <property type="entry name" value="FAD/NAD(P)-binding domain"/>
    <property type="match status" value="1"/>
</dbReference>
<evidence type="ECO:0000259" key="6">
    <source>
        <dbReference type="PROSITE" id="PS51296"/>
    </source>
</evidence>
<dbReference type="Proteomes" id="UP000295658">
    <property type="component" value="Unassembled WGS sequence"/>
</dbReference>
<dbReference type="GO" id="GO:0046872">
    <property type="term" value="F:metal ion binding"/>
    <property type="evidence" value="ECO:0007669"/>
    <property type="project" value="UniProtKB-KW"/>
</dbReference>
<dbReference type="CDD" id="cd03477">
    <property type="entry name" value="Rieske_YhfW_C"/>
    <property type="match status" value="1"/>
</dbReference>
<dbReference type="GO" id="GO:0004497">
    <property type="term" value="F:monooxygenase activity"/>
    <property type="evidence" value="ECO:0007669"/>
    <property type="project" value="UniProtKB-ARBA"/>
</dbReference>
<keyword evidence="4" id="KW-0411">Iron-sulfur</keyword>
<dbReference type="Gene3D" id="2.102.10.10">
    <property type="entry name" value="Rieske [2Fe-2S] iron-sulphur domain"/>
    <property type="match status" value="1"/>
</dbReference>
<organism evidence="7 8">
    <name type="scientific">Thermolongibacillus altinsuensis</name>
    <dbReference type="NCBI Taxonomy" id="575256"/>
    <lineage>
        <taxon>Bacteria</taxon>
        <taxon>Bacillati</taxon>
        <taxon>Bacillota</taxon>
        <taxon>Bacilli</taxon>
        <taxon>Bacillales</taxon>
        <taxon>Anoxybacillaceae</taxon>
        <taxon>Thermolongibacillus</taxon>
    </lineage>
</organism>
<evidence type="ECO:0000256" key="1">
    <source>
        <dbReference type="ARBA" id="ARBA00022714"/>
    </source>
</evidence>
<dbReference type="SUPFAM" id="SSF50022">
    <property type="entry name" value="ISP domain"/>
    <property type="match status" value="1"/>
</dbReference>
<evidence type="ECO:0000256" key="2">
    <source>
        <dbReference type="ARBA" id="ARBA00022723"/>
    </source>
</evidence>
<dbReference type="EMBL" id="SLUL01000002">
    <property type="protein sequence ID" value="TCL52648.1"/>
    <property type="molecule type" value="Genomic_DNA"/>
</dbReference>
<dbReference type="GO" id="GO:0005737">
    <property type="term" value="C:cytoplasm"/>
    <property type="evidence" value="ECO:0007669"/>
    <property type="project" value="TreeGrafter"/>
</dbReference>
<reference evidence="7 8" key="1">
    <citation type="submission" date="2019-03" db="EMBL/GenBank/DDBJ databases">
        <title>Genomic Encyclopedia of Type Strains, Phase IV (KMG-IV): sequencing the most valuable type-strain genomes for metagenomic binning, comparative biology and taxonomic classification.</title>
        <authorList>
            <person name="Goeker M."/>
        </authorList>
    </citation>
    <scope>NUCLEOTIDE SEQUENCE [LARGE SCALE GENOMIC DNA]</scope>
    <source>
        <strain evidence="7 8">DSM 24979</strain>
    </source>
</reference>
<dbReference type="PRINTS" id="PR00162">
    <property type="entry name" value="RIESKE"/>
</dbReference>
<dbReference type="PANTHER" id="PTHR13847">
    <property type="entry name" value="SARCOSINE DEHYDROGENASE-RELATED"/>
    <property type="match status" value="1"/>
</dbReference>
<dbReference type="InterPro" id="IPR036188">
    <property type="entry name" value="FAD/NAD-bd_sf"/>
</dbReference>
<dbReference type="GO" id="GO:0051537">
    <property type="term" value="F:2 iron, 2 sulfur cluster binding"/>
    <property type="evidence" value="ECO:0007669"/>
    <property type="project" value="UniProtKB-KW"/>
</dbReference>
<keyword evidence="8" id="KW-1185">Reference proteome</keyword>
<feature type="domain" description="Rieske" evidence="6">
    <location>
        <begin position="421"/>
        <end position="504"/>
    </location>
</feature>
<sequence>MNDLNLPITPEPYWRATIDLPSFPPLTEDIHVDVAIIGGGISGITTAYLLAKKGVNVALIEANQLLNGTTGHTTAKITAQHDLIYDEFIQHFGEEKARLYYEANKEAIDWIKEIVTTEQIDCDFTVEDAYIYTTAETERSKIENEWEAYQKIGIDGEYVEKLPLPFSIQGAIMMRNQAQFHPLKYLRQLVQFAVRHGASFYEHTVASDIEAGTKPRIKTKDGHLITCDAVIVCSHFPFYDGALYFSRLYAERSYVLAIKTEKDYPGGMYLSAGNPKRSLRYTMMNGEKLVLVGGESHKTGQGIATMKHYEALQSFAEHTFGIQEILYRWSAQDLVTLDRIPYIGSMRTDYPNIMVATGYRKWGMTSGTLAAHLLSDLAMQKENRYREVFTPSRFYADPSVKNFLKENVDVAKHLISGKLEYALRQPEDLVNGEGAVVNVNGKRCGAYRDEGGNLHIVDTTCTHMGCELEWNNGDRTWDCPCHGSRFSIDGEVMEGPAQRRLEKK</sequence>
<evidence type="ECO:0000256" key="3">
    <source>
        <dbReference type="ARBA" id="ARBA00023004"/>
    </source>
</evidence>
<dbReference type="Pfam" id="PF00355">
    <property type="entry name" value="Rieske"/>
    <property type="match status" value="1"/>
</dbReference>
<comment type="caution">
    <text evidence="7">The sequence shown here is derived from an EMBL/GenBank/DDBJ whole genome shotgun (WGS) entry which is preliminary data.</text>
</comment>
<dbReference type="InterPro" id="IPR038010">
    <property type="entry name" value="YhfW_C"/>
</dbReference>
<dbReference type="InterPro" id="IPR006076">
    <property type="entry name" value="FAD-dep_OxRdtase"/>
</dbReference>
<dbReference type="Gene3D" id="3.30.9.10">
    <property type="entry name" value="D-Amino Acid Oxidase, subunit A, domain 2"/>
    <property type="match status" value="1"/>
</dbReference>
<protein>
    <submittedName>
        <fullName evidence="7">Glycine/D-amino acid oxidase-like deaminating enzyme</fullName>
    </submittedName>
</protein>
<evidence type="ECO:0000313" key="8">
    <source>
        <dbReference type="Proteomes" id="UP000295658"/>
    </source>
</evidence>
<evidence type="ECO:0000313" key="7">
    <source>
        <dbReference type="EMBL" id="TCL52648.1"/>
    </source>
</evidence>
<dbReference type="PANTHER" id="PTHR13847:SF274">
    <property type="entry name" value="RIESKE 2FE-2S IRON-SULFUR PROTEIN YHFW-RELATED"/>
    <property type="match status" value="1"/>
</dbReference>
<evidence type="ECO:0000256" key="4">
    <source>
        <dbReference type="ARBA" id="ARBA00023014"/>
    </source>
</evidence>
<dbReference type="GO" id="GO:0016020">
    <property type="term" value="C:membrane"/>
    <property type="evidence" value="ECO:0007669"/>
    <property type="project" value="InterPro"/>
</dbReference>
<dbReference type="OrthoDB" id="9767869at2"/>
<keyword evidence="3" id="KW-0408">Iron</keyword>
<dbReference type="FunFam" id="2.102.10.10:FF:000014">
    <property type="entry name" value="Oxidoreductase, FAD dependent"/>
    <property type="match status" value="1"/>
</dbReference>
<name>A0A4R1QGJ8_9BACL</name>
<evidence type="ECO:0000256" key="5">
    <source>
        <dbReference type="ARBA" id="ARBA00023157"/>
    </source>
</evidence>
<dbReference type="PROSITE" id="PS51296">
    <property type="entry name" value="RIESKE"/>
    <property type="match status" value="1"/>
</dbReference>
<dbReference type="Pfam" id="PF01266">
    <property type="entry name" value="DAO"/>
    <property type="match status" value="1"/>
</dbReference>
<keyword evidence="2" id="KW-0479">Metal-binding</keyword>
<dbReference type="RefSeq" id="WP_132947268.1">
    <property type="nucleotide sequence ID" value="NZ_SLUL01000002.1"/>
</dbReference>
<dbReference type="AlphaFoldDB" id="A0A4R1QGJ8"/>
<dbReference type="InterPro" id="IPR036922">
    <property type="entry name" value="Rieske_2Fe-2S_sf"/>
</dbReference>
<dbReference type="GO" id="GO:0016705">
    <property type="term" value="F:oxidoreductase activity, acting on paired donors, with incorporation or reduction of molecular oxygen"/>
    <property type="evidence" value="ECO:0007669"/>
    <property type="project" value="UniProtKB-ARBA"/>
</dbReference>
<proteinExistence type="predicted"/>
<dbReference type="SUPFAM" id="SSF51905">
    <property type="entry name" value="FAD/NAD(P)-binding domain"/>
    <property type="match status" value="1"/>
</dbReference>
<dbReference type="InterPro" id="IPR017941">
    <property type="entry name" value="Rieske_2Fe-2S"/>
</dbReference>
<keyword evidence="5" id="KW-1015">Disulfide bond</keyword>
<accession>A0A4R1QGJ8</accession>
<dbReference type="InterPro" id="IPR005805">
    <property type="entry name" value="Rieske_Fe-S_prot_C"/>
</dbReference>
<gene>
    <name evidence="7" type="ORF">EDD69_10253</name>
</gene>